<dbReference type="InterPro" id="IPR025979">
    <property type="entry name" value="ChrR-like_cupin_dom"/>
</dbReference>
<keyword evidence="3" id="KW-1185">Reference proteome</keyword>
<dbReference type="InterPro" id="IPR014710">
    <property type="entry name" value="RmlC-like_jellyroll"/>
</dbReference>
<dbReference type="InterPro" id="IPR011051">
    <property type="entry name" value="RmlC_Cupin_sf"/>
</dbReference>
<gene>
    <name evidence="2" type="ORF">GNP93_15140</name>
</gene>
<reference evidence="2 3" key="1">
    <citation type="submission" date="2019-11" db="EMBL/GenBank/DDBJ databases">
        <title>Draft genome sequences of five Paenibacillus species of dairy origin.</title>
        <authorList>
            <person name="Olajide A.M."/>
            <person name="Chen S."/>
            <person name="Lapointe G."/>
        </authorList>
    </citation>
    <scope>NUCLEOTIDE SEQUENCE [LARGE SCALE GENOMIC DNA]</scope>
    <source>
        <strain evidence="2 3">2CS3</strain>
    </source>
</reference>
<dbReference type="AlphaFoldDB" id="A0A7X2ZCX5"/>
<feature type="domain" description="ChrR-like cupin" evidence="1">
    <location>
        <begin position="6"/>
        <end position="107"/>
    </location>
</feature>
<dbReference type="Pfam" id="PF12973">
    <property type="entry name" value="Cupin_7"/>
    <property type="match status" value="1"/>
</dbReference>
<proteinExistence type="predicted"/>
<name>A0A7X2ZCX5_9BACL</name>
<dbReference type="Proteomes" id="UP000450917">
    <property type="component" value="Unassembled WGS sequence"/>
</dbReference>
<comment type="caution">
    <text evidence="2">The sequence shown here is derived from an EMBL/GenBank/DDBJ whole genome shotgun (WGS) entry which is preliminary data.</text>
</comment>
<dbReference type="SUPFAM" id="SSF51182">
    <property type="entry name" value="RmlC-like cupins"/>
    <property type="match status" value="1"/>
</dbReference>
<evidence type="ECO:0000313" key="3">
    <source>
        <dbReference type="Proteomes" id="UP000450917"/>
    </source>
</evidence>
<sequence>MAKPEREFIDYHEFEELPVGGIEGITERIIARDPDNGMVTRILSYVPGTDTSPNGVQAHDYWEEIYIIEGSMIDLTLNQEFTQGMVACRPPGMKHGPWITPNGCKLFEVRYYAK</sequence>
<dbReference type="EMBL" id="WNZX01000012">
    <property type="protein sequence ID" value="MUG72005.1"/>
    <property type="molecule type" value="Genomic_DNA"/>
</dbReference>
<accession>A0A7X2ZCX5</accession>
<dbReference type="Gene3D" id="2.60.120.10">
    <property type="entry name" value="Jelly Rolls"/>
    <property type="match status" value="1"/>
</dbReference>
<dbReference type="RefSeq" id="WP_054795747.1">
    <property type="nucleotide sequence ID" value="NZ_JARTHJ010000006.1"/>
</dbReference>
<organism evidence="2 3">
    <name type="scientific">Paenibacillus validus</name>
    <dbReference type="NCBI Taxonomy" id="44253"/>
    <lineage>
        <taxon>Bacteria</taxon>
        <taxon>Bacillati</taxon>
        <taxon>Bacillota</taxon>
        <taxon>Bacilli</taxon>
        <taxon>Bacillales</taxon>
        <taxon>Paenibacillaceae</taxon>
        <taxon>Paenibacillus</taxon>
    </lineage>
</organism>
<evidence type="ECO:0000259" key="1">
    <source>
        <dbReference type="Pfam" id="PF12973"/>
    </source>
</evidence>
<evidence type="ECO:0000313" key="2">
    <source>
        <dbReference type="EMBL" id="MUG72005.1"/>
    </source>
</evidence>
<protein>
    <submittedName>
        <fullName evidence="2">Cupin</fullName>
    </submittedName>
</protein>